<dbReference type="EMBL" id="DS235021">
    <property type="protein sequence ID" value="EEB10581.1"/>
    <property type="molecule type" value="Genomic_DNA"/>
</dbReference>
<dbReference type="Proteomes" id="UP000009046">
    <property type="component" value="Unassembled WGS sequence"/>
</dbReference>
<evidence type="ECO:0000313" key="4">
    <source>
        <dbReference type="EnsemblMetazoa" id="PHUM050590-PA"/>
    </source>
</evidence>
<dbReference type="CTD" id="8232857"/>
<feature type="coiled-coil region" evidence="1">
    <location>
        <begin position="631"/>
        <end position="658"/>
    </location>
</feature>
<feature type="region of interest" description="Disordered" evidence="2">
    <location>
        <begin position="96"/>
        <end position="132"/>
    </location>
</feature>
<accession>E0VB25</accession>
<dbReference type="GO" id="GO:0007099">
    <property type="term" value="P:centriole replication"/>
    <property type="evidence" value="ECO:0007669"/>
    <property type="project" value="TreeGrafter"/>
</dbReference>
<name>E0VB25_PEDHC</name>
<keyword evidence="5" id="KW-1185">Reference proteome</keyword>
<evidence type="ECO:0000313" key="5">
    <source>
        <dbReference type="Proteomes" id="UP000009046"/>
    </source>
</evidence>
<feature type="region of interest" description="Disordered" evidence="2">
    <location>
        <begin position="1118"/>
        <end position="1155"/>
    </location>
</feature>
<dbReference type="RefSeq" id="XP_002423319.1">
    <property type="nucleotide sequence ID" value="XM_002423274.1"/>
</dbReference>
<dbReference type="InterPro" id="IPR051235">
    <property type="entry name" value="CEP152/SHC-Transforming"/>
</dbReference>
<dbReference type="HOGENOM" id="CLU_273665_0_0_1"/>
<feature type="coiled-coil region" evidence="1">
    <location>
        <begin position="689"/>
        <end position="823"/>
    </location>
</feature>
<feature type="coiled-coil region" evidence="1">
    <location>
        <begin position="957"/>
        <end position="1030"/>
    </location>
</feature>
<dbReference type="OrthoDB" id="25391at2759"/>
<keyword evidence="1" id="KW-0175">Coiled coil</keyword>
<dbReference type="KEGG" id="phu:Phum_PHUM050590"/>
<dbReference type="EnsemblMetazoa" id="PHUM050590-RA">
    <property type="protein sequence ID" value="PHUM050590-PA"/>
    <property type="gene ID" value="PHUM050590"/>
</dbReference>
<protein>
    <submittedName>
        <fullName evidence="3 4">Uncharacterized protein</fullName>
    </submittedName>
</protein>
<feature type="compositionally biased region" description="Low complexity" evidence="2">
    <location>
        <begin position="109"/>
        <end position="122"/>
    </location>
</feature>
<feature type="region of interest" description="Disordered" evidence="2">
    <location>
        <begin position="841"/>
        <end position="869"/>
    </location>
</feature>
<reference evidence="3" key="2">
    <citation type="submission" date="2007-04" db="EMBL/GenBank/DDBJ databases">
        <title>The genome of the human body louse.</title>
        <authorList>
            <consortium name="The Human Body Louse Genome Consortium"/>
            <person name="Kirkness E."/>
            <person name="Walenz B."/>
            <person name="Hass B."/>
            <person name="Bruggner R."/>
            <person name="Strausberg R."/>
        </authorList>
    </citation>
    <scope>NUCLEOTIDE SEQUENCE</scope>
    <source>
        <strain evidence="3">USDA</strain>
    </source>
</reference>
<feature type="coiled-coil region" evidence="1">
    <location>
        <begin position="262"/>
        <end position="310"/>
    </location>
</feature>
<dbReference type="eggNOG" id="ENOG502S1KH">
    <property type="taxonomic scope" value="Eukaryota"/>
</dbReference>
<proteinExistence type="predicted"/>
<dbReference type="InParanoid" id="E0VB25"/>
<feature type="coiled-coil region" evidence="1">
    <location>
        <begin position="16"/>
        <end position="45"/>
    </location>
</feature>
<feature type="coiled-coil region" evidence="1">
    <location>
        <begin position="488"/>
        <end position="603"/>
    </location>
</feature>
<dbReference type="PANTHER" id="PTHR10337:SF6">
    <property type="entry name" value="CENTROSOMAL PROTEIN OF 152 KDA"/>
    <property type="match status" value="1"/>
</dbReference>
<organism>
    <name type="scientific">Pediculus humanus subsp. corporis</name>
    <name type="common">Body louse</name>
    <dbReference type="NCBI Taxonomy" id="121224"/>
    <lineage>
        <taxon>Eukaryota</taxon>
        <taxon>Metazoa</taxon>
        <taxon>Ecdysozoa</taxon>
        <taxon>Arthropoda</taxon>
        <taxon>Hexapoda</taxon>
        <taxon>Insecta</taxon>
        <taxon>Pterygota</taxon>
        <taxon>Neoptera</taxon>
        <taxon>Paraneoptera</taxon>
        <taxon>Psocodea</taxon>
        <taxon>Troctomorpha</taxon>
        <taxon>Phthiraptera</taxon>
        <taxon>Anoplura</taxon>
        <taxon>Pediculidae</taxon>
        <taxon>Pediculus</taxon>
    </lineage>
</organism>
<dbReference type="STRING" id="121224.E0VB25"/>
<dbReference type="OMA" id="KCAIVTE"/>
<dbReference type="PANTHER" id="PTHR10337">
    <property type="entry name" value="SHC TRANSFORMING PROTEIN"/>
    <property type="match status" value="1"/>
</dbReference>
<reference evidence="4" key="3">
    <citation type="submission" date="2021-02" db="UniProtKB">
        <authorList>
            <consortium name="EnsemblMetazoa"/>
        </authorList>
    </citation>
    <scope>IDENTIFICATION</scope>
    <source>
        <strain evidence="4">USDA</strain>
    </source>
</reference>
<dbReference type="AlphaFoldDB" id="E0VB25"/>
<dbReference type="VEuPathDB" id="VectorBase:PHUM050590"/>
<dbReference type="FunCoup" id="E0VB25">
    <property type="interactions" value="56"/>
</dbReference>
<reference evidence="3" key="1">
    <citation type="submission" date="2007-04" db="EMBL/GenBank/DDBJ databases">
        <title>Annotation of Pediculus humanus corporis strain USDA.</title>
        <authorList>
            <person name="Kirkness E."/>
            <person name="Hannick L."/>
            <person name="Hass B."/>
            <person name="Bruggner R."/>
            <person name="Lawson D."/>
            <person name="Bidwell S."/>
            <person name="Joardar V."/>
            <person name="Caler E."/>
            <person name="Walenz B."/>
            <person name="Inman J."/>
            <person name="Schobel S."/>
            <person name="Galinsky K."/>
            <person name="Amedeo P."/>
            <person name="Strausberg R."/>
        </authorList>
    </citation>
    <scope>NUCLEOTIDE SEQUENCE</scope>
    <source>
        <strain evidence="3">USDA</strain>
    </source>
</reference>
<dbReference type="GeneID" id="8232857"/>
<dbReference type="EMBL" id="AAZO01000601">
    <property type="status" value="NOT_ANNOTATED_CDS"/>
    <property type="molecule type" value="Genomic_DNA"/>
</dbReference>
<feature type="compositionally biased region" description="Polar residues" evidence="2">
    <location>
        <begin position="96"/>
        <end position="108"/>
    </location>
</feature>
<evidence type="ECO:0000313" key="3">
    <source>
        <dbReference type="EMBL" id="EEB10581.1"/>
    </source>
</evidence>
<feature type="coiled-coil region" evidence="1">
    <location>
        <begin position="335"/>
        <end position="455"/>
    </location>
</feature>
<dbReference type="GO" id="GO:0005813">
    <property type="term" value="C:centrosome"/>
    <property type="evidence" value="ECO:0007669"/>
    <property type="project" value="TreeGrafter"/>
</dbReference>
<evidence type="ECO:0000256" key="2">
    <source>
        <dbReference type="SAM" id="MobiDB-lite"/>
    </source>
</evidence>
<sequence>MDFNGPGVSLFQGNELNNIENLIQREEEEEAAEEQKRRELELKSILENAFDDVSFENDDESISNASPTYLNHSSFFNSSNRGNELKNVQNGVLSDAEQNGQGNFLENFSNSSKRSKNSSIKRMNFSSESENYSDQCRKKMQNGNLHDVVDASGGGDVTDSAHFPRYLQKSPISNDNHSSDGLMNGLSGKKNVEFFNEVLDSSDQIKVLYDVRVREVHRLTELIDSMKKEHDISEKNLKHLLALSQAEKERLNVSQMQLQSLLVSHKEKQEILEKHIVDLESKYSNVSDVNNELTKQIETNNIIINDLERKIIVLEKGNRSNFDAVQYESNIKGLIEKHNFELMNLNLENEKINKLNDELVKENSELKVKISQLSQINDENLAKKSEIISRLSKQVDEAQKQCENLMKSSTTEDNIRLQMELKIVKEEKQVLMTRLEGLEKEMTRQEEELLQYDSLEKLTSFNVSDSKIDSSDISGKLGAELFKALSGQKAKRQEIKNLQGELKEKTNQINSLVESDKTLKNEITELKKEINRLNMEHKKAEELIAVKDSELSELKKSKDVSKKELEFAQEEFDREKLKMENEIRLLKNNLDVLEKEKTQTINNYGEEYMKFHDESLKRVREEVEECFKIELLKKNLENENLQKEIEDIKNLYVEVFSAKEALIKQLEKEKNFIRNGGSGGGGVVDVDEVKRLQKELEKSRLRILELDETLKQQYEQEVEILNLEINQLNLQLEKTKKEKEREIAEKDKILIENDLLKSEIEQITSEKNLLLLNFEKLQKDTEEVSKNILNLKEGAKNEMKEQKEKHESEMQSLINKYEVLISKLKKEVELTLVKAVKYESTVTHSTSPKKQSTKTTGSQCSPSSLENKFKSPKSKIFTKDTCTSPVGLLTTDRKNYKETCTRNVGVATEPEPNKMSKKEVVEILEKLGAYHENEIKILEGKYKAALGKLDKKFELEIDKAQKLIRGELEKAHALELEQMEEKHKIELENRIEQEKKEAVADLITEWACEVQSLKASQAEAKMEMERMRIKYKAVKNVALQYKSFFKNKAEHMKEEWKRIEGGYESALKELEKNVHILVDVKEDEVKAKVDSITKLYERKINKMKEKLHRYENKLKWKNRDKKSAVDSSSSDFELLTDLESPKGPPLPPSLNPSFKIRLKSPEGILLPEPSSDENK</sequence>
<evidence type="ECO:0000256" key="1">
    <source>
        <dbReference type="SAM" id="Coils"/>
    </source>
</evidence>
<feature type="compositionally biased region" description="Low complexity" evidence="2">
    <location>
        <begin position="843"/>
        <end position="861"/>
    </location>
</feature>
<gene>
    <name evidence="4" type="primary">8232857</name>
    <name evidence="3" type="ORF">Phum_PHUM050590</name>
</gene>